<dbReference type="InterPro" id="IPR007829">
    <property type="entry name" value="TM2"/>
</dbReference>
<dbReference type="InterPro" id="IPR050932">
    <property type="entry name" value="TM2D1-3-like"/>
</dbReference>
<gene>
    <name evidence="7" type="ORF">AB0301_09975</name>
</gene>
<evidence type="ECO:0000259" key="6">
    <source>
        <dbReference type="Pfam" id="PF05154"/>
    </source>
</evidence>
<evidence type="ECO:0000256" key="3">
    <source>
        <dbReference type="ARBA" id="ARBA00022989"/>
    </source>
</evidence>
<feature type="domain" description="TM2" evidence="6">
    <location>
        <begin position="25"/>
        <end position="73"/>
    </location>
</feature>
<feature type="transmembrane region" description="Helical" evidence="5">
    <location>
        <begin position="29"/>
        <end position="48"/>
    </location>
</feature>
<evidence type="ECO:0000256" key="2">
    <source>
        <dbReference type="ARBA" id="ARBA00022692"/>
    </source>
</evidence>
<evidence type="ECO:0000256" key="5">
    <source>
        <dbReference type="SAM" id="Phobius"/>
    </source>
</evidence>
<dbReference type="PANTHER" id="PTHR21016">
    <property type="entry name" value="BETA-AMYLOID BINDING PROTEIN-RELATED"/>
    <property type="match status" value="1"/>
</dbReference>
<dbReference type="Proteomes" id="UP001553715">
    <property type="component" value="Unassembled WGS sequence"/>
</dbReference>
<dbReference type="RefSeq" id="WP_366232916.1">
    <property type="nucleotide sequence ID" value="NZ_JBFBMH010000012.1"/>
</dbReference>
<evidence type="ECO:0000313" key="8">
    <source>
        <dbReference type="Proteomes" id="UP001553715"/>
    </source>
</evidence>
<dbReference type="EMBL" id="JBFBMH010000012">
    <property type="protein sequence ID" value="MEW1975388.1"/>
    <property type="molecule type" value="Genomic_DNA"/>
</dbReference>
<keyword evidence="3 5" id="KW-1133">Transmembrane helix</keyword>
<keyword evidence="2 5" id="KW-0812">Transmembrane</keyword>
<feature type="transmembrane region" description="Helical" evidence="5">
    <location>
        <begin position="96"/>
        <end position="115"/>
    </location>
</feature>
<dbReference type="Pfam" id="PF05154">
    <property type="entry name" value="TM2"/>
    <property type="match status" value="1"/>
</dbReference>
<name>A0ABV3LHR5_9MICO</name>
<accession>A0ABV3LHR5</accession>
<feature type="transmembrane region" description="Helical" evidence="5">
    <location>
        <begin position="55"/>
        <end position="76"/>
    </location>
</feature>
<organism evidence="7 8">
    <name type="scientific">Microbacterium profundi</name>
    <dbReference type="NCBI Taxonomy" id="450380"/>
    <lineage>
        <taxon>Bacteria</taxon>
        <taxon>Bacillati</taxon>
        <taxon>Actinomycetota</taxon>
        <taxon>Actinomycetes</taxon>
        <taxon>Micrococcales</taxon>
        <taxon>Microbacteriaceae</taxon>
        <taxon>Microbacterium</taxon>
    </lineage>
</organism>
<protein>
    <submittedName>
        <fullName evidence="7">TM2 domain-containing protein</fullName>
    </submittedName>
</protein>
<reference evidence="7 8" key="1">
    <citation type="submission" date="2024-06" db="EMBL/GenBank/DDBJ databases">
        <title>The Natural Products Discovery Center: Release of the First 8490 Sequenced Strains for Exploring Actinobacteria Biosynthetic Diversity.</title>
        <authorList>
            <person name="Kalkreuter E."/>
            <person name="Kautsar S.A."/>
            <person name="Yang D."/>
            <person name="Bader C.D."/>
            <person name="Teijaro C.N."/>
            <person name="Fluegel L."/>
            <person name="Davis C.M."/>
            <person name="Simpson J.R."/>
            <person name="Lauterbach L."/>
            <person name="Steele A.D."/>
            <person name="Gui C."/>
            <person name="Meng S."/>
            <person name="Li G."/>
            <person name="Viehrig K."/>
            <person name="Ye F."/>
            <person name="Su P."/>
            <person name="Kiefer A.F."/>
            <person name="Nichols A."/>
            <person name="Cepeda A.J."/>
            <person name="Yan W."/>
            <person name="Fan B."/>
            <person name="Jiang Y."/>
            <person name="Adhikari A."/>
            <person name="Zheng C.-J."/>
            <person name="Schuster L."/>
            <person name="Cowan T.M."/>
            <person name="Smanski M.J."/>
            <person name="Chevrette M.G."/>
            <person name="De Carvalho L.P.S."/>
            <person name="Shen B."/>
        </authorList>
    </citation>
    <scope>NUCLEOTIDE SEQUENCE [LARGE SCALE GENOMIC DNA]</scope>
    <source>
        <strain evidence="7 8">NPDC077434</strain>
    </source>
</reference>
<comment type="caution">
    <text evidence="7">The sequence shown here is derived from an EMBL/GenBank/DDBJ whole genome shotgun (WGS) entry which is preliminary data.</text>
</comment>
<sequence length="353" mass="35630">MSVSPPPAPYMAPPVPAAADASDDGKSFLVTWLLSLLVGIFGVDRFYLGKVGTGLLKLFTFGGLGIWYLVDLILILTGAMRDRAGRRLDGYDKTKLIAWIVTGALVLVGGISGAVNGASGEASGGGTSRAGVVDGLEKTADVAEELVDGALEDAAAEETPAVEEPAESASASWANSTWGEFAPIQQSGAGDTIIDLPAGATGGVVVATHNGSSNFAVSVLDANNGSTGELLVNTIGAYSGTTAWGISALGDGVKLQVTADGDWTFDIRPMGSAPALAAEGVGDAVFVYDGDAASLTAAHTGSSNFVVMQENSDVFNLGLLVNEIGTYSGTVPLSSGPSVVTIRADGNWSLAVG</sequence>
<evidence type="ECO:0000256" key="1">
    <source>
        <dbReference type="ARBA" id="ARBA00004141"/>
    </source>
</evidence>
<evidence type="ECO:0000256" key="4">
    <source>
        <dbReference type="ARBA" id="ARBA00023136"/>
    </source>
</evidence>
<evidence type="ECO:0000313" key="7">
    <source>
        <dbReference type="EMBL" id="MEW1975388.1"/>
    </source>
</evidence>
<proteinExistence type="predicted"/>
<dbReference type="PANTHER" id="PTHR21016:SF25">
    <property type="entry name" value="TM2 DOMAIN-CONTAINING PROTEIN DDB_G0277895-RELATED"/>
    <property type="match status" value="1"/>
</dbReference>
<keyword evidence="4 5" id="KW-0472">Membrane</keyword>
<keyword evidence="8" id="KW-1185">Reference proteome</keyword>
<comment type="subcellular location">
    <subcellularLocation>
        <location evidence="1">Membrane</location>
        <topology evidence="1">Multi-pass membrane protein</topology>
    </subcellularLocation>
</comment>